<dbReference type="InterPro" id="IPR029044">
    <property type="entry name" value="Nucleotide-diphossugar_trans"/>
</dbReference>
<dbReference type="CDD" id="cd04186">
    <property type="entry name" value="GT_2_like_c"/>
    <property type="match status" value="1"/>
</dbReference>
<feature type="transmembrane region" description="Helical" evidence="1">
    <location>
        <begin position="270"/>
        <end position="288"/>
    </location>
</feature>
<dbReference type="EMBL" id="CP002158">
    <property type="protein sequence ID" value="ADL25213.1"/>
    <property type="molecule type" value="Genomic_DNA"/>
</dbReference>
<dbReference type="GO" id="GO:0016740">
    <property type="term" value="F:transferase activity"/>
    <property type="evidence" value="ECO:0007669"/>
    <property type="project" value="UniProtKB-KW"/>
</dbReference>
<dbReference type="PANTHER" id="PTHR43179">
    <property type="entry name" value="RHAMNOSYLTRANSFERASE WBBL"/>
    <property type="match status" value="1"/>
</dbReference>
<keyword evidence="4" id="KW-0808">Transferase</keyword>
<dbReference type="Proteomes" id="UP000001497">
    <property type="component" value="Chromosome"/>
</dbReference>
<dbReference type="KEGG" id="fsc:FSU_1430"/>
<dbReference type="RefSeq" id="WP_014545722.1">
    <property type="nucleotide sequence ID" value="NC_013410.1"/>
</dbReference>
<dbReference type="CAZy" id="GT2">
    <property type="family name" value="Glycosyltransferase Family 2"/>
</dbReference>
<protein>
    <submittedName>
        <fullName evidence="3">Glycosyl transferase family 2</fullName>
    </submittedName>
    <submittedName>
        <fullName evidence="4">Glycosyltransferase, group 2 family</fullName>
    </submittedName>
</protein>
<dbReference type="Proteomes" id="UP000000517">
    <property type="component" value="Chromosome"/>
</dbReference>
<evidence type="ECO:0000259" key="2">
    <source>
        <dbReference type="Pfam" id="PF00535"/>
    </source>
</evidence>
<dbReference type="Pfam" id="PF00535">
    <property type="entry name" value="Glycos_transf_2"/>
    <property type="match status" value="1"/>
</dbReference>
<dbReference type="Gene3D" id="3.90.550.10">
    <property type="entry name" value="Spore Coat Polysaccharide Biosynthesis Protein SpsA, Chain A"/>
    <property type="match status" value="1"/>
</dbReference>
<accession>C9RPC5</accession>
<reference evidence="3 6" key="1">
    <citation type="submission" date="2009-10" db="EMBL/GenBank/DDBJ databases">
        <title>Complete sequence of Fibrobacter succinogenes subsp. succinogenes S85.</title>
        <authorList>
            <consortium name="US DOE Joint Genome Institute"/>
            <person name="Lucas S."/>
            <person name="Copeland A."/>
            <person name="Lapidus A."/>
            <person name="Glavina del Rio T."/>
            <person name="Tice H."/>
            <person name="Bruce D."/>
            <person name="Goodwin L."/>
            <person name="Pitluck S."/>
            <person name="Chertkov O."/>
            <person name="Detter J.C."/>
            <person name="Han C."/>
            <person name="Tapia R."/>
            <person name="Larimer F."/>
            <person name="Land M."/>
            <person name="Hauser L."/>
            <person name="Kyrpides N."/>
            <person name="Mikhailova N."/>
            <person name="Weimer P.J."/>
            <person name="Stevenson D.M."/>
            <person name="Boyum J."/>
            <person name="Brumm P.I."/>
            <person name="Mead D."/>
        </authorList>
    </citation>
    <scope>NUCLEOTIDE SEQUENCE [LARGE SCALE GENOMIC DNA]</scope>
    <source>
        <strain evidence="6">ATCC 19169 / S85</strain>
        <strain evidence="3">S85</strain>
    </source>
</reference>
<dbReference type="PANTHER" id="PTHR43179:SF7">
    <property type="entry name" value="RHAMNOSYLTRANSFERASE WBBL"/>
    <property type="match status" value="1"/>
</dbReference>
<dbReference type="AlphaFoldDB" id="C9RPC5"/>
<sequence>MQVSVVIVNFNTRDLLRNCLRSVFSQTKDVEFEVIVSDNGSVDGSVEMVRQEFPQVVLVENKANLGFGPANNRGVNAAKGEFIFYLNSDTLLLNNAIKIFYDYWKAHETEKLGAIGCNLVDGEKKISHSYGTFPTAFFVLKKMVLHVFSFYAKNVFKAFGADMRKHQRLPVNEYKTGNVDYVTGADLFVKNDPKYLFDENFFLYFEETDMQYRMKQDGLLRRIIEGPSVAHLVRGGAERPDDVLLCGAFSLIQSEISKVRFTKKHLSKTVALLLKFMISVIWLSPYIFKNTRKHFKALWSV</sequence>
<dbReference type="EMBL" id="CP001792">
    <property type="protein sequence ID" value="ACX74589.1"/>
    <property type="molecule type" value="Genomic_DNA"/>
</dbReference>
<dbReference type="KEGG" id="fsu:Fisuc_0984"/>
<dbReference type="PATRIC" id="fig|59374.8.peg.1380"/>
<reference evidence="5" key="2">
    <citation type="submission" date="2010-08" db="EMBL/GenBank/DDBJ databases">
        <title>Complete sequence of Fibrobacter succinogenes subsp. succinogenes S85.</title>
        <authorList>
            <person name="Durkin A.S."/>
            <person name="Nelson K.E."/>
            <person name="Morrison M."/>
            <person name="Forsberg C.W."/>
            <person name="Wilson D.B."/>
            <person name="Russell J.B."/>
            <person name="Cann I.K.O."/>
            <person name="Mackie R.I."/>
            <person name="White B.A."/>
        </authorList>
    </citation>
    <scope>NUCLEOTIDE SEQUENCE [LARGE SCALE GENOMIC DNA]</scope>
    <source>
        <strain evidence="5">ATCC 19169 / S85</strain>
    </source>
</reference>
<gene>
    <name evidence="3" type="ordered locus">Fisuc_0984</name>
    <name evidence="4" type="ordered locus">FSU_1430</name>
</gene>
<dbReference type="eggNOG" id="COG1216">
    <property type="taxonomic scope" value="Bacteria"/>
</dbReference>
<organism evidence="4 5">
    <name type="scientific">Fibrobacter succinogenes (strain ATCC 19169 / S85)</name>
    <dbReference type="NCBI Taxonomy" id="59374"/>
    <lineage>
        <taxon>Bacteria</taxon>
        <taxon>Pseudomonadati</taxon>
        <taxon>Fibrobacterota</taxon>
        <taxon>Fibrobacteria</taxon>
        <taxon>Fibrobacterales</taxon>
        <taxon>Fibrobacteraceae</taxon>
        <taxon>Fibrobacter</taxon>
    </lineage>
</organism>
<dbReference type="HOGENOM" id="CLU_023845_0_5_0"/>
<dbReference type="SUPFAM" id="SSF53448">
    <property type="entry name" value="Nucleotide-diphospho-sugar transferases"/>
    <property type="match status" value="1"/>
</dbReference>
<keyword evidence="1" id="KW-1133">Transmembrane helix</keyword>
<keyword evidence="6" id="KW-1185">Reference proteome</keyword>
<proteinExistence type="predicted"/>
<dbReference type="InterPro" id="IPR001173">
    <property type="entry name" value="Glyco_trans_2-like"/>
</dbReference>
<evidence type="ECO:0000313" key="4">
    <source>
        <dbReference type="EMBL" id="ADL25213.1"/>
    </source>
</evidence>
<dbReference type="OrthoDB" id="9803174at2"/>
<feature type="domain" description="Glycosyltransferase 2-like" evidence="2">
    <location>
        <begin position="4"/>
        <end position="125"/>
    </location>
</feature>
<dbReference type="STRING" id="59374.FSU_1430"/>
<keyword evidence="1" id="KW-0472">Membrane</keyword>
<reference evidence="4" key="3">
    <citation type="submission" date="2010-08" db="EMBL/GenBank/DDBJ databases">
        <authorList>
            <person name="Durkin A.S."/>
            <person name="Nelson K.E."/>
            <person name="Morrison M."/>
            <person name="Forsberg C.W."/>
            <person name="Wilson D.B."/>
            <person name="Russell J.B."/>
            <person name="Cann I.K.O."/>
            <person name="Mackie R.I."/>
            <person name="White B.A."/>
        </authorList>
    </citation>
    <scope>NUCLEOTIDE SEQUENCE</scope>
    <source>
        <strain evidence="4">S85</strain>
    </source>
</reference>
<evidence type="ECO:0000313" key="3">
    <source>
        <dbReference type="EMBL" id="ACX74589.1"/>
    </source>
</evidence>
<evidence type="ECO:0000256" key="1">
    <source>
        <dbReference type="SAM" id="Phobius"/>
    </source>
</evidence>
<evidence type="ECO:0000313" key="5">
    <source>
        <dbReference type="Proteomes" id="UP000000517"/>
    </source>
</evidence>
<name>C9RPC5_FIBSS</name>
<evidence type="ECO:0000313" key="6">
    <source>
        <dbReference type="Proteomes" id="UP000001497"/>
    </source>
</evidence>
<keyword evidence="1" id="KW-0812">Transmembrane</keyword>